<proteinExistence type="predicted"/>
<sequence length="141" mass="15593">MSDLVPACGPLIHVEIRSWMAGSSFATQQYQLYNLFATTAIGDGIKLWDSRTLRCEHRFEGHPNHGYPCGIAFSPCGRYVASGAEDRHLLHLMANHLQNLGLDLETHQPGRRASSGEWTTQRLEGCLFQVPSSSLVLTLLG</sequence>
<dbReference type="SUPFAM" id="SSF50978">
    <property type="entry name" value="WD40 repeat-like"/>
    <property type="match status" value="1"/>
</dbReference>
<evidence type="ECO:0000313" key="2">
    <source>
        <dbReference type="Proteomes" id="UP000472241"/>
    </source>
</evidence>
<dbReference type="InterPro" id="IPR036322">
    <property type="entry name" value="WD40_repeat_dom_sf"/>
</dbReference>
<dbReference type="Ensembl" id="ENSLCNT00005011630.1">
    <property type="protein sequence ID" value="ENSLCNP00005010370.1"/>
    <property type="gene ID" value="ENSLCNG00005006765.1"/>
</dbReference>
<organism evidence="1 2">
    <name type="scientific">Lynx canadensis</name>
    <name type="common">Canada lynx</name>
    <name type="synonym">Felis canadensis</name>
    <dbReference type="NCBI Taxonomy" id="61383"/>
    <lineage>
        <taxon>Eukaryota</taxon>
        <taxon>Metazoa</taxon>
        <taxon>Chordata</taxon>
        <taxon>Craniata</taxon>
        <taxon>Vertebrata</taxon>
        <taxon>Euteleostomi</taxon>
        <taxon>Mammalia</taxon>
        <taxon>Eutheria</taxon>
        <taxon>Laurasiatheria</taxon>
        <taxon>Carnivora</taxon>
        <taxon>Feliformia</taxon>
        <taxon>Felidae</taxon>
        <taxon>Felinae</taxon>
        <taxon>Lynx</taxon>
    </lineage>
</organism>
<reference evidence="1" key="2">
    <citation type="submission" date="2025-09" db="UniProtKB">
        <authorList>
            <consortium name="Ensembl"/>
        </authorList>
    </citation>
    <scope>IDENTIFICATION</scope>
</reference>
<dbReference type="PANTHER" id="PTHR44525">
    <property type="entry name" value="WD REPEAT-CONTAINING PROTEIN 27"/>
    <property type="match status" value="1"/>
</dbReference>
<dbReference type="InterPro" id="IPR042411">
    <property type="entry name" value="WDR27"/>
</dbReference>
<dbReference type="InterPro" id="IPR015943">
    <property type="entry name" value="WD40/YVTN_repeat-like_dom_sf"/>
</dbReference>
<dbReference type="AlphaFoldDB" id="A0A667HGL8"/>
<keyword evidence="2" id="KW-1185">Reference proteome</keyword>
<dbReference type="PANTHER" id="PTHR44525:SF1">
    <property type="entry name" value="WD REPEAT-CONTAINING PROTEIN 27"/>
    <property type="match status" value="1"/>
</dbReference>
<evidence type="ECO:0000313" key="1">
    <source>
        <dbReference type="Ensembl" id="ENSLCNP00005010370.1"/>
    </source>
</evidence>
<dbReference type="Pfam" id="PF00400">
    <property type="entry name" value="WD40"/>
    <property type="match status" value="1"/>
</dbReference>
<dbReference type="InterPro" id="IPR001680">
    <property type="entry name" value="WD40_rpt"/>
</dbReference>
<dbReference type="Gene3D" id="2.130.10.10">
    <property type="entry name" value="YVTN repeat-like/Quinoprotein amine dehydrogenase"/>
    <property type="match status" value="1"/>
</dbReference>
<protein>
    <submittedName>
        <fullName evidence="1">Uncharacterized protein</fullName>
    </submittedName>
</protein>
<dbReference type="Proteomes" id="UP000472241">
    <property type="component" value="Unplaced"/>
</dbReference>
<accession>A0A667HGL8</accession>
<reference evidence="1" key="1">
    <citation type="submission" date="2025-08" db="UniProtKB">
        <authorList>
            <consortium name="Ensembl"/>
        </authorList>
    </citation>
    <scope>IDENTIFICATION</scope>
</reference>
<name>A0A667HGL8_LYNCA</name>